<evidence type="ECO:0000256" key="8">
    <source>
        <dbReference type="SAM" id="SignalP"/>
    </source>
</evidence>
<dbReference type="EMBL" id="MUEK01000004">
    <property type="protein sequence ID" value="OOE40324.1"/>
    <property type="molecule type" value="Genomic_DNA"/>
</dbReference>
<keyword evidence="3" id="KW-0573">Peptidoglycan synthesis</keyword>
<dbReference type="GO" id="GO:0008360">
    <property type="term" value="P:regulation of cell shape"/>
    <property type="evidence" value="ECO:0007669"/>
    <property type="project" value="UniProtKB-KW"/>
</dbReference>
<dbReference type="SUPFAM" id="SSF53822">
    <property type="entry name" value="Periplasmic binding protein-like I"/>
    <property type="match status" value="1"/>
</dbReference>
<dbReference type="InterPro" id="IPR011990">
    <property type="entry name" value="TPR-like_helical_dom_sf"/>
</dbReference>
<organism evidence="9 10">
    <name type="scientific">Salinivibrio kushneri</name>
    <dbReference type="NCBI Taxonomy" id="1908198"/>
    <lineage>
        <taxon>Bacteria</taxon>
        <taxon>Pseudomonadati</taxon>
        <taxon>Pseudomonadota</taxon>
        <taxon>Gammaproteobacteria</taxon>
        <taxon>Vibrionales</taxon>
        <taxon>Vibrionaceae</taxon>
        <taxon>Salinivibrio</taxon>
    </lineage>
</organism>
<dbReference type="Gene3D" id="3.40.50.2300">
    <property type="match status" value="2"/>
</dbReference>
<dbReference type="GO" id="GO:0031241">
    <property type="term" value="C:periplasmic side of cell outer membrane"/>
    <property type="evidence" value="ECO:0007669"/>
    <property type="project" value="TreeGrafter"/>
</dbReference>
<name>A0AB36K0J9_9GAMM</name>
<dbReference type="PROSITE" id="PS51257">
    <property type="entry name" value="PROKAR_LIPOPROTEIN"/>
    <property type="match status" value="1"/>
</dbReference>
<keyword evidence="1 8" id="KW-0732">Signal</keyword>
<gene>
    <name evidence="9" type="ORF">BZG00_05705</name>
</gene>
<keyword evidence="5" id="KW-0564">Palmitate</keyword>
<dbReference type="InterPro" id="IPR007443">
    <property type="entry name" value="LpoA"/>
</dbReference>
<evidence type="ECO:0000256" key="3">
    <source>
        <dbReference type="ARBA" id="ARBA00022984"/>
    </source>
</evidence>
<keyword evidence="2" id="KW-0133">Cell shape</keyword>
<evidence type="ECO:0000256" key="6">
    <source>
        <dbReference type="ARBA" id="ARBA00023237"/>
    </source>
</evidence>
<feature type="signal peptide" evidence="8">
    <location>
        <begin position="1"/>
        <end position="30"/>
    </location>
</feature>
<keyword evidence="6" id="KW-0998">Cell outer membrane</keyword>
<dbReference type="PANTHER" id="PTHR38038:SF1">
    <property type="entry name" value="PENICILLIN-BINDING PROTEIN ACTIVATOR LPOA"/>
    <property type="match status" value="1"/>
</dbReference>
<dbReference type="Proteomes" id="UP000189021">
    <property type="component" value="Unassembled WGS sequence"/>
</dbReference>
<evidence type="ECO:0000256" key="7">
    <source>
        <dbReference type="ARBA" id="ARBA00023288"/>
    </source>
</evidence>
<dbReference type="Gene3D" id="1.25.40.10">
    <property type="entry name" value="Tetratricopeptide repeat domain"/>
    <property type="match status" value="1"/>
</dbReference>
<dbReference type="InterPro" id="IPR028082">
    <property type="entry name" value="Peripla_BP_I"/>
</dbReference>
<dbReference type="Pfam" id="PF04348">
    <property type="entry name" value="LppC"/>
    <property type="match status" value="1"/>
</dbReference>
<evidence type="ECO:0000256" key="2">
    <source>
        <dbReference type="ARBA" id="ARBA00022960"/>
    </source>
</evidence>
<dbReference type="RefSeq" id="WP_077649240.1">
    <property type="nucleotide sequence ID" value="NZ_MUEV01000003.1"/>
</dbReference>
<comment type="caution">
    <text evidence="9">The sequence shown here is derived from an EMBL/GenBank/DDBJ whole genome shotgun (WGS) entry which is preliminary data.</text>
</comment>
<keyword evidence="4" id="KW-0472">Membrane</keyword>
<dbReference type="AlphaFoldDB" id="A0AB36K0J9"/>
<dbReference type="GO" id="GO:0009252">
    <property type="term" value="P:peptidoglycan biosynthetic process"/>
    <property type="evidence" value="ECO:0007669"/>
    <property type="project" value="UniProtKB-KW"/>
</dbReference>
<reference evidence="9 10" key="1">
    <citation type="journal article" date="2017" name="Genome Announc.">
        <title>Draft Genome Sequences of Salinivibrio proteolyticus, Salinivibrio sharmensis, Salinivibrio siamensis, Salinivibrio costicola subsp. alcaliphilus, Salinivibrio costicola subsp. vallismortis, and 29 New Isolates Belonging to the Genus Salinivibrio.</title>
        <authorList>
            <person name="Lopez-Hermoso C."/>
            <person name="de la Haba R.R."/>
            <person name="Sanchez-Porro C."/>
            <person name="Bayliss S.C."/>
            <person name="Feil E.J."/>
            <person name="Ventosa A."/>
        </authorList>
    </citation>
    <scope>NUCLEOTIDE SEQUENCE [LARGE SCALE GENOMIC DNA]</scope>
    <source>
        <strain evidence="9 10">AL184</strain>
    </source>
</reference>
<keyword evidence="7" id="KW-0449">Lipoprotein</keyword>
<protein>
    <recommendedName>
        <fullName evidence="11">Penicillin-binding protein activator LpoA</fullName>
    </recommendedName>
</protein>
<dbReference type="CDD" id="cd06339">
    <property type="entry name" value="PBP1_YraM_LppC_lipoprotein-like"/>
    <property type="match status" value="1"/>
</dbReference>
<evidence type="ECO:0008006" key="11">
    <source>
        <dbReference type="Google" id="ProtNLM"/>
    </source>
</evidence>
<evidence type="ECO:0000313" key="10">
    <source>
        <dbReference type="Proteomes" id="UP000189021"/>
    </source>
</evidence>
<evidence type="ECO:0000256" key="5">
    <source>
        <dbReference type="ARBA" id="ARBA00023139"/>
    </source>
</evidence>
<dbReference type="GO" id="GO:0030234">
    <property type="term" value="F:enzyme regulator activity"/>
    <property type="evidence" value="ECO:0007669"/>
    <property type="project" value="TreeGrafter"/>
</dbReference>
<proteinExistence type="predicted"/>
<evidence type="ECO:0000256" key="1">
    <source>
        <dbReference type="ARBA" id="ARBA00022729"/>
    </source>
</evidence>
<evidence type="ECO:0000256" key="4">
    <source>
        <dbReference type="ARBA" id="ARBA00023136"/>
    </source>
</evidence>
<sequence length="618" mass="69141">MFMVKLTQKRQSVTRLITPVALALALAACSAPTSTPTARDVISQPATENSTFYLLQAETSQGEKQNDWYLLAIKALINEQQLNQADVLLQRLSERQLNTEQRIEWTLARARLFAQTGQLTQADQVLALSPSWQLTDSQYVRFYQQKAKIARQQDNALGAVKNQYQLANYANADDAQQAWNTLWQDLQLLSQNEIKQLQNSDDDILAGWIALLDIARRYTGDVAEMQSQLDAYLASHPAHPANQYLPDNLADIQALTITQPTRVGVMLPLTDKFSEQGDAIRDGFVEAMLDADSEQRPEVRFYDTNALDVNTLTRRITDDGVDFVVGPLQKHKVAAVSNAIAGQVPLLALNEPTDDHYQQGVCYFTLSPEQEAAQAADRLHQQGYQFPLVLYPDSAFGQRMRDAFSTRWQSLTDTEVEQAPLGDRDKMQARIRDIFGLDASQRRIAQMKQLTDLPLQSQARSRRDIDAVYMVAGAAELTLLKPFIEVAINPDVQPPKLYASSRSNNRADGMGQLAELQGIEFSDIPLLISPQSAAYQQYQQRHPSPSNNTTRLHALGMDAYGLLKGLPQMQAQPGYQLSGQTGQLSLAEHCVIHRQLDWARFGKTDIEPITTQTKQDAQ</sequence>
<keyword evidence="10" id="KW-1185">Reference proteome</keyword>
<dbReference type="PANTHER" id="PTHR38038">
    <property type="entry name" value="PENICILLIN-BINDING PROTEIN ACTIVATOR LPOA"/>
    <property type="match status" value="1"/>
</dbReference>
<feature type="chain" id="PRO_5044204997" description="Penicillin-binding protein activator LpoA" evidence="8">
    <location>
        <begin position="31"/>
        <end position="618"/>
    </location>
</feature>
<accession>A0AB36K0J9</accession>
<evidence type="ECO:0000313" key="9">
    <source>
        <dbReference type="EMBL" id="OOE40324.1"/>
    </source>
</evidence>
<dbReference type="Gene3D" id="1.25.40.650">
    <property type="match status" value="1"/>
</dbReference>